<dbReference type="AlphaFoldDB" id="A0A382I1T4"/>
<dbReference type="SUPFAM" id="SSF51735">
    <property type="entry name" value="NAD(P)-binding Rossmann-fold domains"/>
    <property type="match status" value="1"/>
</dbReference>
<dbReference type="EMBL" id="UINC01064715">
    <property type="protein sequence ID" value="SVB93644.1"/>
    <property type="molecule type" value="Genomic_DNA"/>
</dbReference>
<gene>
    <name evidence="2" type="ORF">METZ01_LOCUS246498</name>
</gene>
<evidence type="ECO:0000259" key="1">
    <source>
        <dbReference type="Pfam" id="PF01370"/>
    </source>
</evidence>
<accession>A0A382I1T4</accession>
<dbReference type="CDD" id="cd08946">
    <property type="entry name" value="SDR_e"/>
    <property type="match status" value="1"/>
</dbReference>
<dbReference type="InterPro" id="IPR001509">
    <property type="entry name" value="Epimerase_deHydtase"/>
</dbReference>
<dbReference type="Pfam" id="PF01370">
    <property type="entry name" value="Epimerase"/>
    <property type="match status" value="1"/>
</dbReference>
<feature type="domain" description="NAD-dependent epimerase/dehydratase" evidence="1">
    <location>
        <begin position="26"/>
        <end position="218"/>
    </location>
</feature>
<dbReference type="InterPro" id="IPR050177">
    <property type="entry name" value="Lipid_A_modif_metabolic_enz"/>
</dbReference>
<proteinExistence type="predicted"/>
<name>A0A382I1T4_9ZZZZ</name>
<feature type="non-terminal residue" evidence="2">
    <location>
        <position position="218"/>
    </location>
</feature>
<dbReference type="PANTHER" id="PTHR43245:SF53">
    <property type="entry name" value="EPIMERASE-RELATED"/>
    <property type="match status" value="1"/>
</dbReference>
<protein>
    <recommendedName>
        <fullName evidence="1">NAD-dependent epimerase/dehydratase domain-containing protein</fullName>
    </recommendedName>
</protein>
<sequence length="218" mass="24650">MVDSGYIVCLVDSFLRGVRDRDLELLLSKQQATFSTIDLLNRKAVLSLGSDFDVIFHLAAIVGVAHVTERPYETLVDNVKMIDNVIELAKKQTKFSRLFFASSSEVYAGTLKYFQLPLPTPESTGLTITPLEESRTSYMLSKIVGEVMCQQAGLPFTIFRPHNVYGPRMGMVHIIPEQLRKIWEADSDTEVGVYSSDHRRSFCFIDDAVEMLKKMLET</sequence>
<dbReference type="PANTHER" id="PTHR43245">
    <property type="entry name" value="BIFUNCTIONAL POLYMYXIN RESISTANCE PROTEIN ARNA"/>
    <property type="match status" value="1"/>
</dbReference>
<dbReference type="InterPro" id="IPR036291">
    <property type="entry name" value="NAD(P)-bd_dom_sf"/>
</dbReference>
<dbReference type="Gene3D" id="3.40.50.720">
    <property type="entry name" value="NAD(P)-binding Rossmann-like Domain"/>
    <property type="match status" value="1"/>
</dbReference>
<organism evidence="2">
    <name type="scientific">marine metagenome</name>
    <dbReference type="NCBI Taxonomy" id="408172"/>
    <lineage>
        <taxon>unclassified sequences</taxon>
        <taxon>metagenomes</taxon>
        <taxon>ecological metagenomes</taxon>
    </lineage>
</organism>
<reference evidence="2" key="1">
    <citation type="submission" date="2018-05" db="EMBL/GenBank/DDBJ databases">
        <authorList>
            <person name="Lanie J.A."/>
            <person name="Ng W.-L."/>
            <person name="Kazmierczak K.M."/>
            <person name="Andrzejewski T.M."/>
            <person name="Davidsen T.M."/>
            <person name="Wayne K.J."/>
            <person name="Tettelin H."/>
            <person name="Glass J.I."/>
            <person name="Rusch D."/>
            <person name="Podicherti R."/>
            <person name="Tsui H.-C.T."/>
            <person name="Winkler M.E."/>
        </authorList>
    </citation>
    <scope>NUCLEOTIDE SEQUENCE</scope>
</reference>
<evidence type="ECO:0000313" key="2">
    <source>
        <dbReference type="EMBL" id="SVB93644.1"/>
    </source>
</evidence>